<evidence type="ECO:0000256" key="3">
    <source>
        <dbReference type="ARBA" id="ARBA00022692"/>
    </source>
</evidence>
<dbReference type="Pfam" id="PF01694">
    <property type="entry name" value="Rhomboid"/>
    <property type="match status" value="1"/>
</dbReference>
<feature type="transmembrane region" description="Helical" evidence="7">
    <location>
        <begin position="128"/>
        <end position="153"/>
    </location>
</feature>
<dbReference type="SUPFAM" id="SSF47473">
    <property type="entry name" value="EF-hand"/>
    <property type="match status" value="1"/>
</dbReference>
<reference evidence="10" key="1">
    <citation type="submission" date="2025-08" db="UniProtKB">
        <authorList>
            <consortium name="RefSeq"/>
        </authorList>
    </citation>
    <scope>IDENTIFICATION</scope>
</reference>
<dbReference type="InterPro" id="IPR018247">
    <property type="entry name" value="EF_Hand_1_Ca_BS"/>
</dbReference>
<dbReference type="SUPFAM" id="SSF144091">
    <property type="entry name" value="Rhomboid-like"/>
    <property type="match status" value="1"/>
</dbReference>
<protein>
    <submittedName>
        <fullName evidence="10">Rhomboid-related protein 2-like isoform X1</fullName>
    </submittedName>
</protein>
<dbReference type="InterPro" id="IPR011992">
    <property type="entry name" value="EF-hand-dom_pair"/>
</dbReference>
<feature type="transmembrane region" description="Helical" evidence="7">
    <location>
        <begin position="209"/>
        <end position="227"/>
    </location>
</feature>
<keyword evidence="9" id="KW-1185">Reference proteome</keyword>
<dbReference type="Pfam" id="PF13499">
    <property type="entry name" value="EF-hand_7"/>
    <property type="match status" value="1"/>
</dbReference>
<keyword evidence="4" id="KW-0106">Calcium</keyword>
<feature type="transmembrane region" description="Helical" evidence="7">
    <location>
        <begin position="173"/>
        <end position="197"/>
    </location>
</feature>
<evidence type="ECO:0000313" key="9">
    <source>
        <dbReference type="Proteomes" id="UP000695022"/>
    </source>
</evidence>
<accession>A0ABM1DQV8</accession>
<dbReference type="CDD" id="cd00051">
    <property type="entry name" value="EFh"/>
    <property type="match status" value="1"/>
</dbReference>
<keyword evidence="3 7" id="KW-0812">Transmembrane</keyword>
<dbReference type="RefSeq" id="XP_014662329.1">
    <property type="nucleotide sequence ID" value="XM_014806843.1"/>
</dbReference>
<evidence type="ECO:0000256" key="4">
    <source>
        <dbReference type="ARBA" id="ARBA00022837"/>
    </source>
</evidence>
<dbReference type="PROSITE" id="PS00018">
    <property type="entry name" value="EF_HAND_1"/>
    <property type="match status" value="1"/>
</dbReference>
<dbReference type="Gene3D" id="1.10.238.10">
    <property type="entry name" value="EF-hand"/>
    <property type="match status" value="1"/>
</dbReference>
<keyword evidence="5 7" id="KW-1133">Transmembrane helix</keyword>
<gene>
    <name evidence="10" type="primary">LOC106805303</name>
</gene>
<feature type="transmembrane region" description="Helical" evidence="7">
    <location>
        <begin position="233"/>
        <end position="256"/>
    </location>
</feature>
<dbReference type="GeneID" id="106805303"/>
<evidence type="ECO:0000259" key="8">
    <source>
        <dbReference type="PROSITE" id="PS50222"/>
    </source>
</evidence>
<dbReference type="Gene3D" id="1.20.1540.10">
    <property type="entry name" value="Rhomboid-like"/>
    <property type="match status" value="1"/>
</dbReference>
<evidence type="ECO:0000256" key="5">
    <source>
        <dbReference type="ARBA" id="ARBA00022989"/>
    </source>
</evidence>
<comment type="subcellular location">
    <subcellularLocation>
        <location evidence="1">Membrane</location>
        <topology evidence="1">Multi-pass membrane protein</topology>
    </subcellularLocation>
</comment>
<dbReference type="PROSITE" id="PS50222">
    <property type="entry name" value="EF_HAND_2"/>
    <property type="match status" value="2"/>
</dbReference>
<feature type="transmembrane region" description="Helical" evidence="7">
    <location>
        <begin position="326"/>
        <end position="347"/>
    </location>
</feature>
<evidence type="ECO:0000256" key="6">
    <source>
        <dbReference type="ARBA" id="ARBA00023136"/>
    </source>
</evidence>
<dbReference type="PANTHER" id="PTHR45840:SF2">
    <property type="entry name" value="PROTEIN RHOMBOID-RELATED"/>
    <property type="match status" value="1"/>
</dbReference>
<proteinExistence type="inferred from homology"/>
<feature type="transmembrane region" description="Helical" evidence="7">
    <location>
        <begin position="293"/>
        <end position="314"/>
    </location>
</feature>
<keyword evidence="6 7" id="KW-0472">Membrane</keyword>
<dbReference type="Proteomes" id="UP000695022">
    <property type="component" value="Unplaced"/>
</dbReference>
<dbReference type="PANTHER" id="PTHR45840">
    <property type="entry name" value="RHOMBOID-RELATED PROTEIN"/>
    <property type="match status" value="1"/>
</dbReference>
<dbReference type="InterPro" id="IPR035952">
    <property type="entry name" value="Rhomboid-like_sf"/>
</dbReference>
<evidence type="ECO:0000256" key="2">
    <source>
        <dbReference type="ARBA" id="ARBA00009045"/>
    </source>
</evidence>
<dbReference type="SMART" id="SM00054">
    <property type="entry name" value="EFh"/>
    <property type="match status" value="2"/>
</dbReference>
<feature type="domain" description="EF-hand" evidence="8">
    <location>
        <begin position="55"/>
        <end position="90"/>
    </location>
</feature>
<dbReference type="InterPro" id="IPR002048">
    <property type="entry name" value="EF_hand_dom"/>
</dbReference>
<feature type="transmembrane region" description="Helical" evidence="7">
    <location>
        <begin position="268"/>
        <end position="287"/>
    </location>
</feature>
<sequence length="362" mass="41085">MELPTLEAQPVETDQMMNESQWKRLFDEYDADHDGYIPLAEFRNIMIDKAHTHDLPRSKHDDIIMRADKDNDGRISQQEFVNIMMNPDPRLNVFQWLVEKGVESVVPRTSTTTVKHYVQQYNCIPPPLFMILISVAEIIIFIYYCVEAGYVGANGPVPVHSIFIYNPHKRKEAWRYATYMFIHAGALHIVFNLIIQIVLGVPLELVHKWWRIMFVYICGVIAGSLGTSVVDSYVYLAGASGGVYAVLSAHLANVIMNWSEMEFGWARLLFVIILAASDIATALYYRYTGVETGVGYAAHFCGALAGVLVGIVTLKNIDVRPWEEKVWWISLSVFLAAVMFAVFWNIFYCGFPADSLSGFCRD</sequence>
<organism evidence="9 10">
    <name type="scientific">Priapulus caudatus</name>
    <name type="common">Priapulid worm</name>
    <dbReference type="NCBI Taxonomy" id="37621"/>
    <lineage>
        <taxon>Eukaryota</taxon>
        <taxon>Metazoa</taxon>
        <taxon>Ecdysozoa</taxon>
        <taxon>Scalidophora</taxon>
        <taxon>Priapulida</taxon>
        <taxon>Priapulimorpha</taxon>
        <taxon>Priapulimorphida</taxon>
        <taxon>Priapulidae</taxon>
        <taxon>Priapulus</taxon>
    </lineage>
</organism>
<dbReference type="InterPro" id="IPR051739">
    <property type="entry name" value="Rhomboid_IM_Serine_Proteases"/>
</dbReference>
<name>A0ABM1DQV8_PRICU</name>
<dbReference type="InterPro" id="IPR022764">
    <property type="entry name" value="Peptidase_S54_rhomboid_dom"/>
</dbReference>
<evidence type="ECO:0000256" key="1">
    <source>
        <dbReference type="ARBA" id="ARBA00004141"/>
    </source>
</evidence>
<comment type="similarity">
    <text evidence="2">Belongs to the peptidase S54 family.</text>
</comment>
<feature type="domain" description="EF-hand" evidence="8">
    <location>
        <begin position="17"/>
        <end position="52"/>
    </location>
</feature>
<evidence type="ECO:0000256" key="7">
    <source>
        <dbReference type="SAM" id="Phobius"/>
    </source>
</evidence>
<evidence type="ECO:0000313" key="10">
    <source>
        <dbReference type="RefSeq" id="XP_014662329.1"/>
    </source>
</evidence>